<dbReference type="AlphaFoldDB" id="A0AA39W8X4"/>
<proteinExistence type="predicted"/>
<keyword evidence="2" id="KW-1185">Reference proteome</keyword>
<comment type="caution">
    <text evidence="1">The sequence shown here is derived from an EMBL/GenBank/DDBJ whole genome shotgun (WGS) entry which is preliminary data.</text>
</comment>
<reference evidence="1" key="2">
    <citation type="submission" date="2023-06" db="EMBL/GenBank/DDBJ databases">
        <authorList>
            <person name="Swenson N.G."/>
            <person name="Wegrzyn J.L."/>
            <person name="Mcevoy S.L."/>
        </authorList>
    </citation>
    <scope>NUCLEOTIDE SEQUENCE</scope>
    <source>
        <strain evidence="1">NS2018</strain>
        <tissue evidence="1">Leaf</tissue>
    </source>
</reference>
<evidence type="ECO:0000313" key="2">
    <source>
        <dbReference type="Proteomes" id="UP001168877"/>
    </source>
</evidence>
<name>A0AA39W8X4_ACESA</name>
<sequence length="105" mass="11371">MPKISFLSLKIKYSDLKGNSKSRPLIQSAQSHFAFVLDWLVNLQPHSGIDKQLTTLLLGAAPSGPHGFLQSLYSHFGASLVGPGNGPSGSQMELVQNTDFLVLDY</sequence>
<dbReference type="EMBL" id="JAUESC010000001">
    <property type="protein sequence ID" value="KAK0608307.1"/>
    <property type="molecule type" value="Genomic_DNA"/>
</dbReference>
<dbReference type="Proteomes" id="UP001168877">
    <property type="component" value="Unassembled WGS sequence"/>
</dbReference>
<protein>
    <submittedName>
        <fullName evidence="1">Uncharacterized protein</fullName>
    </submittedName>
</protein>
<reference evidence="1" key="1">
    <citation type="journal article" date="2022" name="Plant J.">
        <title>Strategies of tolerance reflected in two North American maple genomes.</title>
        <authorList>
            <person name="McEvoy S.L."/>
            <person name="Sezen U.U."/>
            <person name="Trouern-Trend A."/>
            <person name="McMahon S.M."/>
            <person name="Schaberg P.G."/>
            <person name="Yang J."/>
            <person name="Wegrzyn J.L."/>
            <person name="Swenson N.G."/>
        </authorList>
    </citation>
    <scope>NUCLEOTIDE SEQUENCE</scope>
    <source>
        <strain evidence="1">NS2018</strain>
    </source>
</reference>
<gene>
    <name evidence="1" type="ORF">LWI29_028695</name>
</gene>
<organism evidence="1 2">
    <name type="scientific">Acer saccharum</name>
    <name type="common">Sugar maple</name>
    <dbReference type="NCBI Taxonomy" id="4024"/>
    <lineage>
        <taxon>Eukaryota</taxon>
        <taxon>Viridiplantae</taxon>
        <taxon>Streptophyta</taxon>
        <taxon>Embryophyta</taxon>
        <taxon>Tracheophyta</taxon>
        <taxon>Spermatophyta</taxon>
        <taxon>Magnoliopsida</taxon>
        <taxon>eudicotyledons</taxon>
        <taxon>Gunneridae</taxon>
        <taxon>Pentapetalae</taxon>
        <taxon>rosids</taxon>
        <taxon>malvids</taxon>
        <taxon>Sapindales</taxon>
        <taxon>Sapindaceae</taxon>
        <taxon>Hippocastanoideae</taxon>
        <taxon>Acereae</taxon>
        <taxon>Acer</taxon>
    </lineage>
</organism>
<accession>A0AA39W8X4</accession>
<evidence type="ECO:0000313" key="1">
    <source>
        <dbReference type="EMBL" id="KAK0608307.1"/>
    </source>
</evidence>